<dbReference type="EMBL" id="CP113864">
    <property type="protein sequence ID" value="WAM31234.1"/>
    <property type="molecule type" value="Genomic_DNA"/>
</dbReference>
<sequence length="66" mass="7823">MARKNILYTSNRCKDIYHSERMCEDTKEKVIKRIEAASLLLDIIKKCNLPFKRNIQKLPGWEDSLL</sequence>
<name>A0ABY7BEI3_9FIRM</name>
<reference evidence="1" key="1">
    <citation type="submission" date="2022-12" db="EMBL/GenBank/DDBJ databases">
        <authorList>
            <person name="Bing R.G."/>
            <person name="Willard D.J."/>
            <person name="Manesh M.J.H."/>
            <person name="Laemthong T."/>
            <person name="Crosby J.R."/>
            <person name="Kelly R.M."/>
        </authorList>
    </citation>
    <scope>NUCLEOTIDE SEQUENCE</scope>
    <source>
        <strain evidence="1">DSM 8991</strain>
    </source>
</reference>
<dbReference type="RefSeq" id="WP_157841376.1">
    <property type="nucleotide sequence ID" value="NZ_CP113864.1"/>
</dbReference>
<gene>
    <name evidence="1" type="ORF">OTJ99_002068</name>
</gene>
<dbReference type="Proteomes" id="UP001164745">
    <property type="component" value="Chromosome"/>
</dbReference>
<organism evidence="1 2">
    <name type="scientific">Caldicellulosiruptor naganoensis</name>
    <dbReference type="NCBI Taxonomy" id="29324"/>
    <lineage>
        <taxon>Bacteria</taxon>
        <taxon>Bacillati</taxon>
        <taxon>Bacillota</taxon>
        <taxon>Bacillota incertae sedis</taxon>
        <taxon>Caldicellulosiruptorales</taxon>
        <taxon>Caldicellulosiruptoraceae</taxon>
        <taxon>Caldicellulosiruptor</taxon>
    </lineage>
</organism>
<evidence type="ECO:0000313" key="2">
    <source>
        <dbReference type="Proteomes" id="UP001164745"/>
    </source>
</evidence>
<proteinExistence type="predicted"/>
<evidence type="ECO:0000313" key="1">
    <source>
        <dbReference type="EMBL" id="WAM31234.1"/>
    </source>
</evidence>
<keyword evidence="2" id="KW-1185">Reference proteome</keyword>
<accession>A0ABY7BEI3</accession>
<protein>
    <submittedName>
        <fullName evidence="1">Uncharacterized protein</fullName>
    </submittedName>
</protein>